<proteinExistence type="predicted"/>
<dbReference type="RefSeq" id="WP_085029633.1">
    <property type="nucleotide sequence ID" value="NZ_CP020772.1"/>
</dbReference>
<name>A0A1W5ZV76_9BACI</name>
<dbReference type="SUPFAM" id="SSF55729">
    <property type="entry name" value="Acyl-CoA N-acyltransferases (Nat)"/>
    <property type="match status" value="1"/>
</dbReference>
<organism evidence="2 3">
    <name type="scientific">Halobacillus mangrovi</name>
    <dbReference type="NCBI Taxonomy" id="402384"/>
    <lineage>
        <taxon>Bacteria</taxon>
        <taxon>Bacillati</taxon>
        <taxon>Bacillota</taxon>
        <taxon>Bacilli</taxon>
        <taxon>Bacillales</taxon>
        <taxon>Bacillaceae</taxon>
        <taxon>Halobacillus</taxon>
    </lineage>
</organism>
<evidence type="ECO:0000259" key="1">
    <source>
        <dbReference type="PROSITE" id="PS51186"/>
    </source>
</evidence>
<dbReference type="PANTHER" id="PTHR43441">
    <property type="entry name" value="RIBOSOMAL-PROTEIN-SERINE ACETYLTRANSFERASE"/>
    <property type="match status" value="1"/>
</dbReference>
<dbReference type="InterPro" id="IPR016181">
    <property type="entry name" value="Acyl_CoA_acyltransferase"/>
</dbReference>
<dbReference type="GO" id="GO:0005737">
    <property type="term" value="C:cytoplasm"/>
    <property type="evidence" value="ECO:0007669"/>
    <property type="project" value="TreeGrafter"/>
</dbReference>
<evidence type="ECO:0000313" key="2">
    <source>
        <dbReference type="EMBL" id="ARI77161.1"/>
    </source>
</evidence>
<gene>
    <name evidence="2" type="ORF">HM131_10065</name>
</gene>
<sequence length="198" mass="22827">MNPILMDIQTNIETDRLLLRIPLPGDGNVVNDAIKNSVTELRPWLGFVQEVPSPEETEANTREAHAKFLLRENLRYLVFLKDTKEFVGSTGFHNIDWKVRKLEIGYWINSIYSGKGYMTESVDALTEFALVNLQFARVEIRCESDNYRSRAIPEKLDYDLEGILRNEDLSVDGKRLTDTCVYAKVTPQSIEELVRRDN</sequence>
<dbReference type="InterPro" id="IPR000182">
    <property type="entry name" value="GNAT_dom"/>
</dbReference>
<dbReference type="InterPro" id="IPR051908">
    <property type="entry name" value="Ribosomal_N-acetyltransferase"/>
</dbReference>
<keyword evidence="3" id="KW-1185">Reference proteome</keyword>
<accession>A0A1W5ZV76</accession>
<evidence type="ECO:0000313" key="3">
    <source>
        <dbReference type="Proteomes" id="UP000192527"/>
    </source>
</evidence>
<reference evidence="2 3" key="1">
    <citation type="submission" date="2017-04" db="EMBL/GenBank/DDBJ databases">
        <title>The whole genome sequencing and assembly of Halobacillus mangrovi strain.</title>
        <authorList>
            <person name="Lee S.-J."/>
            <person name="Park M.-K."/>
            <person name="Kim J.-Y."/>
            <person name="Lee Y.-J."/>
            <person name="Yi H."/>
            <person name="Bahn Y.-S."/>
            <person name="Kim J.F."/>
            <person name="Lee D.-W."/>
        </authorList>
    </citation>
    <scope>NUCLEOTIDE SEQUENCE [LARGE SCALE GENOMIC DNA]</scope>
    <source>
        <strain evidence="2 3">KTB 131</strain>
    </source>
</reference>
<dbReference type="PANTHER" id="PTHR43441:SF3">
    <property type="entry name" value="ACETYLTRANSFERASE"/>
    <property type="match status" value="1"/>
</dbReference>
<dbReference type="EMBL" id="CP020772">
    <property type="protein sequence ID" value="ARI77161.1"/>
    <property type="molecule type" value="Genomic_DNA"/>
</dbReference>
<dbReference type="KEGG" id="hmn:HM131_10065"/>
<dbReference type="Gene3D" id="3.40.630.30">
    <property type="match status" value="1"/>
</dbReference>
<dbReference type="PROSITE" id="PS51186">
    <property type="entry name" value="GNAT"/>
    <property type="match status" value="1"/>
</dbReference>
<feature type="domain" description="N-acetyltransferase" evidence="1">
    <location>
        <begin position="32"/>
        <end position="177"/>
    </location>
</feature>
<dbReference type="GO" id="GO:1990189">
    <property type="term" value="F:protein N-terminal-serine acetyltransferase activity"/>
    <property type="evidence" value="ECO:0007669"/>
    <property type="project" value="TreeGrafter"/>
</dbReference>
<dbReference type="OrthoDB" id="9799321at2"/>
<dbReference type="GO" id="GO:0008999">
    <property type="term" value="F:protein-N-terminal-alanine acetyltransferase activity"/>
    <property type="evidence" value="ECO:0007669"/>
    <property type="project" value="TreeGrafter"/>
</dbReference>
<dbReference type="STRING" id="402384.HM131_10065"/>
<protein>
    <submittedName>
        <fullName evidence="2">GNAT family N-acetyltransferase</fullName>
    </submittedName>
</protein>
<dbReference type="Pfam" id="PF13302">
    <property type="entry name" value="Acetyltransf_3"/>
    <property type="match status" value="1"/>
</dbReference>
<keyword evidence="2" id="KW-0808">Transferase</keyword>
<dbReference type="AlphaFoldDB" id="A0A1W5ZV76"/>
<dbReference type="Proteomes" id="UP000192527">
    <property type="component" value="Chromosome"/>
</dbReference>